<dbReference type="GO" id="GO:0016740">
    <property type="term" value="F:transferase activity"/>
    <property type="evidence" value="ECO:0007669"/>
    <property type="project" value="UniProtKB-KW"/>
</dbReference>
<dbReference type="PROSITE" id="PS00101">
    <property type="entry name" value="HEXAPEP_TRANSFERASES"/>
    <property type="match status" value="1"/>
</dbReference>
<keyword evidence="2" id="KW-1133">Transmembrane helix</keyword>
<comment type="caution">
    <text evidence="3">The sequence shown here is derived from an EMBL/GenBank/DDBJ whole genome shotgun (WGS) entry which is preliminary data.</text>
</comment>
<keyword evidence="1" id="KW-0808">Transferase</keyword>
<dbReference type="Proteomes" id="UP001445076">
    <property type="component" value="Unassembled WGS sequence"/>
</dbReference>
<keyword evidence="4" id="KW-1185">Reference proteome</keyword>
<sequence length="296" mass="33525">DETSMEDRTVVVDQVTVEDLSNVDDQATVEDQAIVEDQVTVEDKVNVEDQSTVENQVSMEDRATMEDKATMDYQATLKDQATMEGQATVEDQVSMEDQATMEDKATMDYQATLGDHATMEGQATVEDQTTVLYSQSHGGGRPSFRENRFYTKRKTTENISSRFSLHTSDIILIGIFITILAINQLPRMILETQVTEVYFPDEVVKEFLVEFFPEFLNGDPLVTFPYLREILMFEFEYILQETHLLRPQDDSGVSVTTHVAEDVGKTPLVEPQEGRGVSITPWLQHQEPRGVQVKPL</sequence>
<dbReference type="SUPFAM" id="SSF51161">
    <property type="entry name" value="Trimeric LpxA-like enzymes"/>
    <property type="match status" value="1"/>
</dbReference>
<feature type="transmembrane region" description="Helical" evidence="2">
    <location>
        <begin position="163"/>
        <end position="182"/>
    </location>
</feature>
<accession>A0AAW0VXA1</accession>
<dbReference type="Gene3D" id="2.160.10.10">
    <property type="entry name" value="Hexapeptide repeat proteins"/>
    <property type="match status" value="1"/>
</dbReference>
<evidence type="ECO:0000256" key="2">
    <source>
        <dbReference type="SAM" id="Phobius"/>
    </source>
</evidence>
<evidence type="ECO:0000256" key="1">
    <source>
        <dbReference type="ARBA" id="ARBA00022679"/>
    </source>
</evidence>
<organism evidence="3 4">
    <name type="scientific">Cherax quadricarinatus</name>
    <name type="common">Australian red claw crayfish</name>
    <dbReference type="NCBI Taxonomy" id="27406"/>
    <lineage>
        <taxon>Eukaryota</taxon>
        <taxon>Metazoa</taxon>
        <taxon>Ecdysozoa</taxon>
        <taxon>Arthropoda</taxon>
        <taxon>Crustacea</taxon>
        <taxon>Multicrustacea</taxon>
        <taxon>Malacostraca</taxon>
        <taxon>Eumalacostraca</taxon>
        <taxon>Eucarida</taxon>
        <taxon>Decapoda</taxon>
        <taxon>Pleocyemata</taxon>
        <taxon>Astacidea</taxon>
        <taxon>Parastacoidea</taxon>
        <taxon>Parastacidae</taxon>
        <taxon>Cherax</taxon>
    </lineage>
</organism>
<name>A0AAW0VXA1_CHEQU</name>
<keyword evidence="2" id="KW-0472">Membrane</keyword>
<evidence type="ECO:0000313" key="3">
    <source>
        <dbReference type="EMBL" id="KAK8721562.1"/>
    </source>
</evidence>
<keyword evidence="2" id="KW-0812">Transmembrane</keyword>
<protein>
    <submittedName>
        <fullName evidence="3">Uncharacterized protein</fullName>
    </submittedName>
</protein>
<dbReference type="InterPro" id="IPR018357">
    <property type="entry name" value="Hexapep_transf_CS"/>
</dbReference>
<dbReference type="InterPro" id="IPR011004">
    <property type="entry name" value="Trimer_LpxA-like_sf"/>
</dbReference>
<dbReference type="AlphaFoldDB" id="A0AAW0VXA1"/>
<gene>
    <name evidence="3" type="ORF">OTU49_012785</name>
</gene>
<evidence type="ECO:0000313" key="4">
    <source>
        <dbReference type="Proteomes" id="UP001445076"/>
    </source>
</evidence>
<reference evidence="3 4" key="1">
    <citation type="journal article" date="2024" name="BMC Genomics">
        <title>Genome assembly of redclaw crayfish (Cherax quadricarinatus) provides insights into its immune adaptation and hypoxia tolerance.</title>
        <authorList>
            <person name="Liu Z."/>
            <person name="Zheng J."/>
            <person name="Li H."/>
            <person name="Fang K."/>
            <person name="Wang S."/>
            <person name="He J."/>
            <person name="Zhou D."/>
            <person name="Weng S."/>
            <person name="Chi M."/>
            <person name="Gu Z."/>
            <person name="He J."/>
            <person name="Li F."/>
            <person name="Wang M."/>
        </authorList>
    </citation>
    <scope>NUCLEOTIDE SEQUENCE [LARGE SCALE GENOMIC DNA]</scope>
    <source>
        <strain evidence="3">ZL_2023a</strain>
    </source>
</reference>
<dbReference type="EMBL" id="JARKIK010000100">
    <property type="protein sequence ID" value="KAK8721562.1"/>
    <property type="molecule type" value="Genomic_DNA"/>
</dbReference>
<proteinExistence type="predicted"/>
<feature type="non-terminal residue" evidence="3">
    <location>
        <position position="1"/>
    </location>
</feature>